<reference evidence="1 2" key="1">
    <citation type="journal article" date="2018" name="Sci. Data">
        <title>The draft genome sequence of cork oak.</title>
        <authorList>
            <person name="Ramos A.M."/>
            <person name="Usie A."/>
            <person name="Barbosa P."/>
            <person name="Barros P.M."/>
            <person name="Capote T."/>
            <person name="Chaves I."/>
            <person name="Simoes F."/>
            <person name="Abreu I."/>
            <person name="Carrasquinho I."/>
            <person name="Faro C."/>
            <person name="Guimaraes J.B."/>
            <person name="Mendonca D."/>
            <person name="Nobrega F."/>
            <person name="Rodrigues L."/>
            <person name="Saibo N.J.M."/>
            <person name="Varela M.C."/>
            <person name="Egas C."/>
            <person name="Matos J."/>
            <person name="Miguel C.M."/>
            <person name="Oliveira M.M."/>
            <person name="Ricardo C.P."/>
            <person name="Goncalves S."/>
        </authorList>
    </citation>
    <scope>NUCLEOTIDE SEQUENCE [LARGE SCALE GENOMIC DNA]</scope>
    <source>
        <strain evidence="2">cv. HL8</strain>
    </source>
</reference>
<accession>A0AAW0KJ45</accession>
<organism evidence="1 2">
    <name type="scientific">Quercus suber</name>
    <name type="common">Cork oak</name>
    <dbReference type="NCBI Taxonomy" id="58331"/>
    <lineage>
        <taxon>Eukaryota</taxon>
        <taxon>Viridiplantae</taxon>
        <taxon>Streptophyta</taxon>
        <taxon>Embryophyta</taxon>
        <taxon>Tracheophyta</taxon>
        <taxon>Spermatophyta</taxon>
        <taxon>Magnoliopsida</taxon>
        <taxon>eudicotyledons</taxon>
        <taxon>Gunneridae</taxon>
        <taxon>Pentapetalae</taxon>
        <taxon>rosids</taxon>
        <taxon>fabids</taxon>
        <taxon>Fagales</taxon>
        <taxon>Fagaceae</taxon>
        <taxon>Quercus</taxon>
    </lineage>
</organism>
<dbReference type="Proteomes" id="UP000237347">
    <property type="component" value="Unassembled WGS sequence"/>
</dbReference>
<comment type="caution">
    <text evidence="1">The sequence shown here is derived from an EMBL/GenBank/DDBJ whole genome shotgun (WGS) entry which is preliminary data.</text>
</comment>
<gene>
    <name evidence="1" type="ORF">CFP56_019284</name>
</gene>
<name>A0AAW0KJ45_QUESU</name>
<dbReference type="AlphaFoldDB" id="A0AAW0KJ45"/>
<proteinExistence type="predicted"/>
<protein>
    <submittedName>
        <fullName evidence="1">Uncharacterized protein</fullName>
    </submittedName>
</protein>
<sequence length="103" mass="11042">MLILINISNCASSFARLACNISPRFTTRAPGMGLASLPRPSKSMIGMPELETLPEFSTSLCCSWMNIRGILSNPTSTSPLTPALESSKAFNSVFLSYFDSSSA</sequence>
<keyword evidence="2" id="KW-1185">Reference proteome</keyword>
<dbReference type="EMBL" id="PKMF04000300">
    <property type="protein sequence ID" value="KAK7838725.1"/>
    <property type="molecule type" value="Genomic_DNA"/>
</dbReference>
<evidence type="ECO:0000313" key="1">
    <source>
        <dbReference type="EMBL" id="KAK7838725.1"/>
    </source>
</evidence>
<evidence type="ECO:0000313" key="2">
    <source>
        <dbReference type="Proteomes" id="UP000237347"/>
    </source>
</evidence>